<comment type="caution">
    <text evidence="2">The sequence shown here is derived from an EMBL/GenBank/DDBJ whole genome shotgun (WGS) entry which is preliminary data.</text>
</comment>
<reference evidence="2 3" key="1">
    <citation type="submission" date="2014-02" db="EMBL/GenBank/DDBJ databases">
        <title>Draft genome sequence of Lysinibacillus manganicus DSM 26584T.</title>
        <authorList>
            <person name="Zhang F."/>
            <person name="Wang G."/>
            <person name="Zhang L."/>
        </authorList>
    </citation>
    <scope>NUCLEOTIDE SEQUENCE [LARGE SCALE GENOMIC DNA]</scope>
    <source>
        <strain evidence="2 3">DSM 26584</strain>
    </source>
</reference>
<name>A0A0A3I651_9BACL</name>
<dbReference type="SUPFAM" id="SSF103039">
    <property type="entry name" value="CheC-like"/>
    <property type="match status" value="1"/>
</dbReference>
<keyword evidence="3" id="KW-1185">Reference proteome</keyword>
<evidence type="ECO:0000313" key="2">
    <source>
        <dbReference type="EMBL" id="KGR80261.1"/>
    </source>
</evidence>
<keyword evidence="1" id="KW-0145">Chemotaxis</keyword>
<dbReference type="AlphaFoldDB" id="A0A0A3I651"/>
<dbReference type="Gene3D" id="3.40.1550.10">
    <property type="entry name" value="CheC-like"/>
    <property type="match status" value="1"/>
</dbReference>
<evidence type="ECO:0000313" key="3">
    <source>
        <dbReference type="Proteomes" id="UP000030416"/>
    </source>
</evidence>
<evidence type="ECO:0008006" key="4">
    <source>
        <dbReference type="Google" id="ProtNLM"/>
    </source>
</evidence>
<protein>
    <recommendedName>
        <fullName evidence="4">Chemotaxis protein CheX</fullName>
    </recommendedName>
</protein>
<sequence length="289" mass="32376">MFSQYFGHYLLNRGLITLDQLADALEYQKSVHVKFGVIAVDEGFMTTGQVEEVHEKQKQVDKRFGEIAVELGYLTEAQVEALISNQKQGHLYLAQALVDRKYMTIDEFGTALSEYKKGFSLSDDQFEAIRNGNIDTLVENILSSEDVSLQEKYGKYISLFAKNMIRFIDSQVYLEVADNSSLESTNWFISQDIVGEASLKTGFSMNEDALLAVASVYAEEDLTVVDALAKDAVSEFLNLHNGIYLVNMSNWGIELTMNPQQIQESTPLYEGSLIVNVHSSKGSFQLVLS</sequence>
<gene>
    <name evidence="2" type="ORF">CD29_02585</name>
</gene>
<dbReference type="EMBL" id="JPVN01000002">
    <property type="protein sequence ID" value="KGR80261.1"/>
    <property type="molecule type" value="Genomic_DNA"/>
</dbReference>
<accession>A0A0A3I651</accession>
<dbReference type="RefSeq" id="WP_036182487.1">
    <property type="nucleotide sequence ID" value="NZ_AVDA01000002.1"/>
</dbReference>
<dbReference type="eggNOG" id="COG1406">
    <property type="taxonomic scope" value="Bacteria"/>
</dbReference>
<dbReference type="SUPFAM" id="SSF160246">
    <property type="entry name" value="EspE N-terminal domain-like"/>
    <property type="match status" value="2"/>
</dbReference>
<dbReference type="STRING" id="1384049.CD29_02585"/>
<dbReference type="OrthoDB" id="5614404at2"/>
<dbReference type="InterPro" id="IPR037257">
    <property type="entry name" value="T2SS_E_N_sf"/>
</dbReference>
<organism evidence="2 3">
    <name type="scientific">Ureibacillus manganicus DSM 26584</name>
    <dbReference type="NCBI Taxonomy" id="1384049"/>
    <lineage>
        <taxon>Bacteria</taxon>
        <taxon>Bacillati</taxon>
        <taxon>Bacillota</taxon>
        <taxon>Bacilli</taxon>
        <taxon>Bacillales</taxon>
        <taxon>Caryophanaceae</taxon>
        <taxon>Ureibacillus</taxon>
    </lineage>
</organism>
<dbReference type="GO" id="GO:0006935">
    <property type="term" value="P:chemotaxis"/>
    <property type="evidence" value="ECO:0007669"/>
    <property type="project" value="UniProtKB-KW"/>
</dbReference>
<evidence type="ECO:0000256" key="1">
    <source>
        <dbReference type="ARBA" id="ARBA00022500"/>
    </source>
</evidence>
<dbReference type="Proteomes" id="UP000030416">
    <property type="component" value="Unassembled WGS sequence"/>
</dbReference>
<proteinExistence type="predicted"/>
<dbReference type="InterPro" id="IPR028976">
    <property type="entry name" value="CheC-like_sf"/>
</dbReference>